<dbReference type="InterPro" id="IPR040111">
    <property type="entry name" value="ODAD4"/>
</dbReference>
<keyword evidence="12" id="KW-1185">Reference proteome</keyword>
<dbReference type="EMBL" id="LWCA01000065">
    <property type="protein sequence ID" value="OAF71276.1"/>
    <property type="molecule type" value="Genomic_DNA"/>
</dbReference>
<feature type="compositionally biased region" description="Polar residues" evidence="10">
    <location>
        <begin position="511"/>
        <end position="525"/>
    </location>
</feature>
<dbReference type="SUPFAM" id="SSF48452">
    <property type="entry name" value="TPR-like"/>
    <property type="match status" value="2"/>
</dbReference>
<evidence type="ECO:0000256" key="9">
    <source>
        <dbReference type="PROSITE-ProRule" id="PRU00339"/>
    </source>
</evidence>
<dbReference type="PANTHER" id="PTHR23040">
    <property type="match status" value="1"/>
</dbReference>
<comment type="subcellular location">
    <subcellularLocation>
        <location evidence="1">Cytoplasm</location>
        <location evidence="1">Cytoskeleton</location>
        <location evidence="1">Cilium axoneme</location>
    </subcellularLocation>
</comment>
<keyword evidence="5" id="KW-0206">Cytoskeleton</keyword>
<keyword evidence="3" id="KW-0677">Repeat</keyword>
<evidence type="ECO:0000256" key="8">
    <source>
        <dbReference type="ARBA" id="ARBA00034143"/>
    </source>
</evidence>
<evidence type="ECO:0000256" key="5">
    <source>
        <dbReference type="ARBA" id="ARBA00023212"/>
    </source>
</evidence>
<organism evidence="11 12">
    <name type="scientific">Intoshia linei</name>
    <dbReference type="NCBI Taxonomy" id="1819745"/>
    <lineage>
        <taxon>Eukaryota</taxon>
        <taxon>Metazoa</taxon>
        <taxon>Spiralia</taxon>
        <taxon>Lophotrochozoa</taxon>
        <taxon>Mesozoa</taxon>
        <taxon>Orthonectida</taxon>
        <taxon>Rhopaluridae</taxon>
        <taxon>Intoshia</taxon>
    </lineage>
</organism>
<dbReference type="SMART" id="SM00028">
    <property type="entry name" value="TPR"/>
    <property type="match status" value="7"/>
</dbReference>
<evidence type="ECO:0000256" key="1">
    <source>
        <dbReference type="ARBA" id="ARBA00004430"/>
    </source>
</evidence>
<dbReference type="GO" id="GO:0005930">
    <property type="term" value="C:axoneme"/>
    <property type="evidence" value="ECO:0007669"/>
    <property type="project" value="UniProtKB-SubCell"/>
</dbReference>
<keyword evidence="4 9" id="KW-0802">TPR repeat</keyword>
<evidence type="ECO:0000256" key="7">
    <source>
        <dbReference type="ARBA" id="ARBA00034139"/>
    </source>
</evidence>
<dbReference type="AlphaFoldDB" id="A0A177BAK4"/>
<reference evidence="11 12" key="1">
    <citation type="submission" date="2016-04" db="EMBL/GenBank/DDBJ databases">
        <title>The genome of Intoshia linei affirms orthonectids as highly simplified spiralians.</title>
        <authorList>
            <person name="Mikhailov K.V."/>
            <person name="Slusarev G.S."/>
            <person name="Nikitin M.A."/>
            <person name="Logacheva M.D."/>
            <person name="Penin A."/>
            <person name="Aleoshin V."/>
            <person name="Panchin Y.V."/>
        </authorList>
    </citation>
    <scope>NUCLEOTIDE SEQUENCE [LARGE SCALE GENOMIC DNA]</scope>
    <source>
        <strain evidence="11">Intl2013</strain>
        <tissue evidence="11">Whole animal</tissue>
    </source>
</reference>
<accession>A0A177BAK4</accession>
<keyword evidence="6" id="KW-0966">Cell projection</keyword>
<feature type="region of interest" description="Disordered" evidence="10">
    <location>
        <begin position="511"/>
        <end position="531"/>
    </location>
</feature>
<sequence>MFEESCDDTPKCPFEVYKEEADKMNKMGEYMKAIEKYNIALEMRPEDEKCSVARGYCYLHIGDIEKCLIDAIQAFENNSTNTAAICLRAEALYRKGCFEDSLIYFYRGKKIRPDHKAFKIGIQQCEEAIENAVGKNANVKLLNSGDLTQYYENQKRKKVKKEKTVMRQSSARTTNEEKYTIDRKDGKTMKQMLGQLYEDMLFLDELSCTSKNNKNIKKMADNCLEYLDSRSLFWQEQEPMYSRRKKTIDPRSGEKKEISQEDCSKYVLKTMEEIDEFQVNGDHTKSLRLCKKLLNEIKQWNDSVVLNRHEIISNIHSFIGNSHFELGDYENALKSHQVDYEISKQNQIKETKSRAMDNLGRVYEKMKKYSEAVDISKIMNIVAVLRDLTSYIDKPKKCRWEQKIPLIESDIEAAWLYHEISRCYMQMGKINDCIDYAEKSIDASINAKDDVWKISATIILAQAHSHKKNYEKSLNTFNKAKEFAISLDDQNSLENIESAIINVKRKMDSENSYTSKPVSHTSESLKSFVEE</sequence>
<dbReference type="Pfam" id="PF13181">
    <property type="entry name" value="TPR_8"/>
    <property type="match status" value="1"/>
</dbReference>
<evidence type="ECO:0000256" key="10">
    <source>
        <dbReference type="SAM" id="MobiDB-lite"/>
    </source>
</evidence>
<evidence type="ECO:0000256" key="6">
    <source>
        <dbReference type="ARBA" id="ARBA00023273"/>
    </source>
</evidence>
<evidence type="ECO:0000256" key="4">
    <source>
        <dbReference type="ARBA" id="ARBA00022803"/>
    </source>
</evidence>
<evidence type="ECO:0000256" key="2">
    <source>
        <dbReference type="ARBA" id="ARBA00022490"/>
    </source>
</evidence>
<dbReference type="OrthoDB" id="10268002at2759"/>
<evidence type="ECO:0000313" key="12">
    <source>
        <dbReference type="Proteomes" id="UP000078046"/>
    </source>
</evidence>
<dbReference type="PROSITE" id="PS50005">
    <property type="entry name" value="TPR"/>
    <property type="match status" value="1"/>
</dbReference>
<proteinExistence type="predicted"/>
<comment type="caution">
    <text evidence="11">The sequence shown here is derived from an EMBL/GenBank/DDBJ whole genome shotgun (WGS) entry which is preliminary data.</text>
</comment>
<dbReference type="InterPro" id="IPR019734">
    <property type="entry name" value="TPR_rpt"/>
</dbReference>
<name>A0A177BAK4_9BILA</name>
<protein>
    <recommendedName>
        <fullName evidence="7">Outer dynein arm-docking complex subunit 4</fullName>
    </recommendedName>
    <alternativeName>
        <fullName evidence="8">Tetratricopeptide repeat protein 25</fullName>
    </alternativeName>
</protein>
<dbReference type="Gene3D" id="1.25.40.10">
    <property type="entry name" value="Tetratricopeptide repeat domain"/>
    <property type="match status" value="3"/>
</dbReference>
<dbReference type="PANTHER" id="PTHR23040:SF1">
    <property type="entry name" value="OUTER DYNEIN ARM-DOCKING COMPLEX SUBUNIT 4"/>
    <property type="match status" value="1"/>
</dbReference>
<keyword evidence="2" id="KW-0963">Cytoplasm</keyword>
<evidence type="ECO:0000313" key="11">
    <source>
        <dbReference type="EMBL" id="OAF71276.1"/>
    </source>
</evidence>
<dbReference type="InterPro" id="IPR011990">
    <property type="entry name" value="TPR-like_helical_dom_sf"/>
</dbReference>
<evidence type="ECO:0000256" key="3">
    <source>
        <dbReference type="ARBA" id="ARBA00022737"/>
    </source>
</evidence>
<gene>
    <name evidence="11" type="ORF">A3Q56_00949</name>
</gene>
<feature type="repeat" description="TPR" evidence="9">
    <location>
        <begin position="14"/>
        <end position="47"/>
    </location>
</feature>
<dbReference type="Proteomes" id="UP000078046">
    <property type="component" value="Unassembled WGS sequence"/>
</dbReference>